<evidence type="ECO:0000313" key="2">
    <source>
        <dbReference type="Proteomes" id="UP000092583"/>
    </source>
</evidence>
<reference evidence="2" key="2">
    <citation type="submission" date="2013-12" db="EMBL/GenBank/DDBJ databases">
        <title>Evolution of pathogenesis and genome organization in the Tremellales.</title>
        <authorList>
            <person name="Cuomo C."/>
            <person name="Litvintseva A."/>
            <person name="Heitman J."/>
            <person name="Chen Y."/>
            <person name="Sun S."/>
            <person name="Springer D."/>
            <person name="Dromer F."/>
            <person name="Young S."/>
            <person name="Zeng Q."/>
            <person name="Chapman S."/>
            <person name="Gujja S."/>
            <person name="Saif S."/>
            <person name="Birren B."/>
        </authorList>
    </citation>
    <scope>NUCLEOTIDE SEQUENCE [LARGE SCALE GENOMIC DNA]</scope>
    <source>
        <strain evidence="2">CBS 10435</strain>
    </source>
</reference>
<sequence length="218" mass="24158">MSALHNNATLSAGALPPPPVALNGIPFHNQKSRQAEMSTLKEFVRMDLELQGWTIDEKLKWSIASIDPTKYLRGYVPTVGTGLKDTCSAVIIGLDKPFKIAYSVINSRTYGDLDLQITSRVYVVGSNVQKPNLQIRPAGTRYVFRSYKEYTPVEAVLHMSFDASSPIFQRYLVHPEGKSLNSRYTTIPKCLELQLTTLPGHSRTTPLFGMRAPGAPCS</sequence>
<proteinExistence type="predicted"/>
<accession>A0A1B9IVL5</accession>
<keyword evidence="2" id="KW-1185">Reference proteome</keyword>
<dbReference type="EMBL" id="KI669460">
    <property type="protein sequence ID" value="OCF59580.1"/>
    <property type="molecule type" value="Genomic_DNA"/>
</dbReference>
<protein>
    <submittedName>
        <fullName evidence="1">Uncharacterized protein</fullName>
    </submittedName>
</protein>
<dbReference type="AlphaFoldDB" id="A0A1B9IVL5"/>
<dbReference type="Proteomes" id="UP000092583">
    <property type="component" value="Unassembled WGS sequence"/>
</dbReference>
<reference evidence="1 2" key="1">
    <citation type="submission" date="2013-07" db="EMBL/GenBank/DDBJ databases">
        <title>The Genome Sequence of Kwoniella mangroviensis CBS10435.</title>
        <authorList>
            <consortium name="The Broad Institute Genome Sequencing Platform"/>
            <person name="Cuomo C."/>
            <person name="Litvintseva A."/>
            <person name="Chen Y."/>
            <person name="Heitman J."/>
            <person name="Sun S."/>
            <person name="Springer D."/>
            <person name="Dromer F."/>
            <person name="Young S.K."/>
            <person name="Zeng Q."/>
            <person name="Gargeya S."/>
            <person name="Fitzgerald M."/>
            <person name="Abouelleil A."/>
            <person name="Alvarado L."/>
            <person name="Berlin A.M."/>
            <person name="Chapman S.B."/>
            <person name="Dewar J."/>
            <person name="Goldberg J."/>
            <person name="Griggs A."/>
            <person name="Gujja S."/>
            <person name="Hansen M."/>
            <person name="Howarth C."/>
            <person name="Imamovic A."/>
            <person name="Larimer J."/>
            <person name="McCowan C."/>
            <person name="Murphy C."/>
            <person name="Pearson M."/>
            <person name="Priest M."/>
            <person name="Roberts A."/>
            <person name="Saif S."/>
            <person name="Shea T."/>
            <person name="Sykes S."/>
            <person name="Wortman J."/>
            <person name="Nusbaum C."/>
            <person name="Birren B."/>
        </authorList>
    </citation>
    <scope>NUCLEOTIDE SEQUENCE [LARGE SCALE GENOMIC DNA]</scope>
    <source>
        <strain evidence="1 2">CBS 10435</strain>
    </source>
</reference>
<organism evidence="1 2">
    <name type="scientific">Kwoniella mangroviensis CBS 10435</name>
    <dbReference type="NCBI Taxonomy" id="1331196"/>
    <lineage>
        <taxon>Eukaryota</taxon>
        <taxon>Fungi</taxon>
        <taxon>Dikarya</taxon>
        <taxon>Basidiomycota</taxon>
        <taxon>Agaricomycotina</taxon>
        <taxon>Tremellomycetes</taxon>
        <taxon>Tremellales</taxon>
        <taxon>Cryptococcaceae</taxon>
        <taxon>Kwoniella</taxon>
    </lineage>
</organism>
<evidence type="ECO:0000313" key="1">
    <source>
        <dbReference type="EMBL" id="OCF59580.1"/>
    </source>
</evidence>
<gene>
    <name evidence="1" type="ORF">L486_02251</name>
</gene>
<name>A0A1B9IVL5_9TREE</name>